<feature type="signal peptide" evidence="2">
    <location>
        <begin position="1"/>
        <end position="17"/>
    </location>
</feature>
<dbReference type="Proteomes" id="UP000009131">
    <property type="component" value="Unassembled WGS sequence"/>
</dbReference>
<accession>G7E6P4</accession>
<feature type="region of interest" description="Disordered" evidence="1">
    <location>
        <begin position="252"/>
        <end position="323"/>
    </location>
</feature>
<feature type="compositionally biased region" description="Low complexity" evidence="1">
    <location>
        <begin position="270"/>
        <end position="287"/>
    </location>
</feature>
<reference evidence="3 4" key="1">
    <citation type="journal article" date="2011" name="J. Gen. Appl. Microbiol.">
        <title>Draft genome sequencing of the enigmatic basidiomycete Mixia osmundae.</title>
        <authorList>
            <person name="Nishida H."/>
            <person name="Nagatsuka Y."/>
            <person name="Sugiyama J."/>
        </authorList>
    </citation>
    <scope>NUCLEOTIDE SEQUENCE [LARGE SCALE GENOMIC DNA]</scope>
    <source>
        <strain evidence="4">CBS 9802 / IAM 14324 / JCM 22182 / KY 12970</strain>
    </source>
</reference>
<dbReference type="InParanoid" id="G7E6P4"/>
<dbReference type="OrthoDB" id="2367685at2759"/>
<reference evidence="3 4" key="2">
    <citation type="journal article" date="2012" name="Open Biol.">
        <title>Characteristics of nucleosomes and linker DNA regions on the genome of the basidiomycete Mixia osmundae revealed by mono- and dinucleosome mapping.</title>
        <authorList>
            <person name="Nishida H."/>
            <person name="Kondo S."/>
            <person name="Matsumoto T."/>
            <person name="Suzuki Y."/>
            <person name="Yoshikawa H."/>
            <person name="Taylor T.D."/>
            <person name="Sugiyama J."/>
        </authorList>
    </citation>
    <scope>NUCLEOTIDE SEQUENCE [LARGE SCALE GENOMIC DNA]</scope>
    <source>
        <strain evidence="4">CBS 9802 / IAM 14324 / JCM 22182 / KY 12970</strain>
    </source>
</reference>
<protein>
    <recommendedName>
        <fullName evidence="5">WW domain-containing protein</fullName>
    </recommendedName>
</protein>
<sequence>MLGLFLILLGLLLGVAASLEKADFCLAFRCYATCQGSYSDGTQTDVSFVKAAEVTPSAFRLSLEYGGKQGQENVVCKAEGLQYAPQCTLRGARMTPDSADFVVEALQILPSRTSSTSDRLSTAEHISRRHPTMAKGVPEVAPGEAPPAYEASNGSSSLAPALSSSMTASTSNDGHTTDEEDNSTIAGYESVVPLERRASMEDELRELPKGWIRQMDSKSGHHFYVDTKANPPRSIWTHPYDDPVYLQSLPDTERHSVPTAGPQPVRKRAPAQGSSKQASSSKQAEPAYDPNRKRGLGEKIKDKVTNSTHAEREAKRKAARKREAELYEAHRQRRLKMIEQQRAQEQEYYKAVREGRAPPQQQGGYYDPYYSGGRYAAPGDPYYRRSGYGYGGGYGRGYGGGMGMGGMGMGMPLMGGMAGGLLLGSLLPPDRLYALPDYLNSSQRHPCLVGSV</sequence>
<organism evidence="3 4">
    <name type="scientific">Mixia osmundae (strain CBS 9802 / IAM 14324 / JCM 22182 / KY 12970)</name>
    <dbReference type="NCBI Taxonomy" id="764103"/>
    <lineage>
        <taxon>Eukaryota</taxon>
        <taxon>Fungi</taxon>
        <taxon>Dikarya</taxon>
        <taxon>Basidiomycota</taxon>
        <taxon>Pucciniomycotina</taxon>
        <taxon>Mixiomycetes</taxon>
        <taxon>Mixiales</taxon>
        <taxon>Mixiaceae</taxon>
        <taxon>Mixia</taxon>
    </lineage>
</organism>
<dbReference type="RefSeq" id="XP_014567674.1">
    <property type="nucleotide sequence ID" value="XM_014712188.1"/>
</dbReference>
<evidence type="ECO:0008006" key="5">
    <source>
        <dbReference type="Google" id="ProtNLM"/>
    </source>
</evidence>
<feature type="compositionally biased region" description="Low complexity" evidence="1">
    <location>
        <begin position="136"/>
        <end position="172"/>
    </location>
</feature>
<dbReference type="EMBL" id="BABT02000153">
    <property type="protein sequence ID" value="GAA98504.1"/>
    <property type="molecule type" value="Genomic_DNA"/>
</dbReference>
<comment type="caution">
    <text evidence="3">The sequence shown here is derived from an EMBL/GenBank/DDBJ whole genome shotgun (WGS) entry which is preliminary data.</text>
</comment>
<dbReference type="AlphaFoldDB" id="G7E6P4"/>
<evidence type="ECO:0000256" key="2">
    <source>
        <dbReference type="SAM" id="SignalP"/>
    </source>
</evidence>
<proteinExistence type="predicted"/>
<evidence type="ECO:0000313" key="4">
    <source>
        <dbReference type="Proteomes" id="UP000009131"/>
    </source>
</evidence>
<dbReference type="STRING" id="764103.G7E6P4"/>
<name>G7E6P4_MIXOS</name>
<dbReference type="eggNOG" id="ENOG502RXVZ">
    <property type="taxonomic scope" value="Eukaryota"/>
</dbReference>
<dbReference type="HOGENOM" id="CLU_605636_0_0_1"/>
<gene>
    <name evidence="3" type="primary">Mo05190</name>
    <name evidence="3" type="ORF">E5Q_05190</name>
</gene>
<keyword evidence="4" id="KW-1185">Reference proteome</keyword>
<feature type="compositionally biased region" description="Basic and acidic residues" evidence="1">
    <location>
        <begin position="290"/>
        <end position="323"/>
    </location>
</feature>
<evidence type="ECO:0000313" key="3">
    <source>
        <dbReference type="EMBL" id="GAA98504.1"/>
    </source>
</evidence>
<dbReference type="Gene3D" id="2.20.70.10">
    <property type="match status" value="1"/>
</dbReference>
<evidence type="ECO:0000256" key="1">
    <source>
        <dbReference type="SAM" id="MobiDB-lite"/>
    </source>
</evidence>
<keyword evidence="2" id="KW-0732">Signal</keyword>
<feature type="chain" id="PRO_5009955778" description="WW domain-containing protein" evidence="2">
    <location>
        <begin position="18"/>
        <end position="452"/>
    </location>
</feature>
<feature type="region of interest" description="Disordered" evidence="1">
    <location>
        <begin position="113"/>
        <end position="190"/>
    </location>
</feature>